<evidence type="ECO:0000259" key="5">
    <source>
        <dbReference type="Pfam" id="PF24568"/>
    </source>
</evidence>
<dbReference type="InterPro" id="IPR036908">
    <property type="entry name" value="RlpA-like_sf"/>
</dbReference>
<dbReference type="Proteomes" id="UP000198564">
    <property type="component" value="Unassembled WGS sequence"/>
</dbReference>
<dbReference type="SUPFAM" id="SSF50685">
    <property type="entry name" value="Barwin-like endoglucanases"/>
    <property type="match status" value="1"/>
</dbReference>
<dbReference type="GO" id="GO:0009254">
    <property type="term" value="P:peptidoglycan turnover"/>
    <property type="evidence" value="ECO:0007669"/>
    <property type="project" value="InterPro"/>
</dbReference>
<protein>
    <submittedName>
        <fullName evidence="6">Cystine transport system substrate-binding protein</fullName>
    </submittedName>
</protein>
<evidence type="ECO:0000259" key="4">
    <source>
        <dbReference type="Pfam" id="PF06725"/>
    </source>
</evidence>
<evidence type="ECO:0000256" key="3">
    <source>
        <dbReference type="SAM" id="MobiDB-lite"/>
    </source>
</evidence>
<reference evidence="7" key="1">
    <citation type="submission" date="2016-10" db="EMBL/GenBank/DDBJ databases">
        <authorList>
            <person name="Varghese N."/>
            <person name="Submissions S."/>
        </authorList>
    </citation>
    <scope>NUCLEOTIDE SEQUENCE [LARGE SCALE GENOMIC DNA]</scope>
    <source>
        <strain evidence="7">DSM 25751</strain>
    </source>
</reference>
<feature type="region of interest" description="Disordered" evidence="3">
    <location>
        <begin position="203"/>
        <end position="300"/>
    </location>
</feature>
<evidence type="ECO:0000313" key="6">
    <source>
        <dbReference type="EMBL" id="SEI90554.1"/>
    </source>
</evidence>
<feature type="coiled-coil region" evidence="2">
    <location>
        <begin position="29"/>
        <end position="109"/>
    </location>
</feature>
<feature type="domain" description="3D" evidence="4">
    <location>
        <begin position="314"/>
        <end position="374"/>
    </location>
</feature>
<keyword evidence="7" id="KW-1185">Reference proteome</keyword>
<dbReference type="RefSeq" id="WP_091635699.1">
    <property type="nucleotide sequence ID" value="NZ_FNYW01000031.1"/>
</dbReference>
<dbReference type="PANTHER" id="PTHR39160">
    <property type="entry name" value="CELL WALL-BINDING PROTEIN YOCH"/>
    <property type="match status" value="1"/>
</dbReference>
<dbReference type="CDD" id="cd22786">
    <property type="entry name" value="DPBB_YuiC-like"/>
    <property type="match status" value="1"/>
</dbReference>
<dbReference type="EMBL" id="FNYW01000031">
    <property type="protein sequence ID" value="SEI90554.1"/>
    <property type="molecule type" value="Genomic_DNA"/>
</dbReference>
<feature type="compositionally biased region" description="Basic and acidic residues" evidence="3">
    <location>
        <begin position="206"/>
        <end position="221"/>
    </location>
</feature>
<proteinExistence type="predicted"/>
<dbReference type="Pfam" id="PF24568">
    <property type="entry name" value="CC_PcsB"/>
    <property type="match status" value="1"/>
</dbReference>
<organism evidence="6 7">
    <name type="scientific">Alkalibacterium gilvum</name>
    <dbReference type="NCBI Taxonomy" id="1130080"/>
    <lineage>
        <taxon>Bacteria</taxon>
        <taxon>Bacillati</taxon>
        <taxon>Bacillota</taxon>
        <taxon>Bacilli</taxon>
        <taxon>Lactobacillales</taxon>
        <taxon>Carnobacteriaceae</taxon>
        <taxon>Alkalibacterium</taxon>
    </lineage>
</organism>
<feature type="compositionally biased region" description="Low complexity" evidence="3">
    <location>
        <begin position="223"/>
        <end position="247"/>
    </location>
</feature>
<keyword evidence="1" id="KW-0732">Signal</keyword>
<gene>
    <name evidence="6" type="ORF">SAMN04488113_13119</name>
</gene>
<dbReference type="InterPro" id="IPR010611">
    <property type="entry name" value="3D_dom"/>
</dbReference>
<name>A0A1H6UIK7_9LACT</name>
<evidence type="ECO:0000313" key="7">
    <source>
        <dbReference type="Proteomes" id="UP000198564"/>
    </source>
</evidence>
<dbReference type="OrthoDB" id="9798935at2"/>
<dbReference type="GO" id="GO:0004553">
    <property type="term" value="F:hydrolase activity, hydrolyzing O-glycosyl compounds"/>
    <property type="evidence" value="ECO:0007669"/>
    <property type="project" value="InterPro"/>
</dbReference>
<dbReference type="InterPro" id="IPR051933">
    <property type="entry name" value="Resuscitation_pf_RpfB"/>
</dbReference>
<feature type="compositionally biased region" description="Low complexity" evidence="3">
    <location>
        <begin position="257"/>
        <end position="268"/>
    </location>
</feature>
<evidence type="ECO:0000256" key="2">
    <source>
        <dbReference type="SAM" id="Coils"/>
    </source>
</evidence>
<feature type="domain" description="Peptidoglycan hydrolase PcsB coiled-coil" evidence="5">
    <location>
        <begin position="85"/>
        <end position="157"/>
    </location>
</feature>
<dbReference type="Pfam" id="PF06725">
    <property type="entry name" value="3D"/>
    <property type="match status" value="1"/>
</dbReference>
<evidence type="ECO:0000256" key="1">
    <source>
        <dbReference type="ARBA" id="ARBA00022729"/>
    </source>
</evidence>
<feature type="compositionally biased region" description="Polar residues" evidence="3">
    <location>
        <begin position="290"/>
        <end position="300"/>
    </location>
</feature>
<dbReference type="Gene3D" id="6.10.250.3150">
    <property type="match status" value="1"/>
</dbReference>
<accession>A0A1H6UIK7</accession>
<sequence>MNKKLLGLAIIGLTFLQINYTQPVSADSLNEIKVQQDRTEQEIQTLQEDVNATVEEANTINETLGALNESIDEKENDIKKTETNISEQEEVVSERMDQARERLKSLQVNETSQNVVLALLKSESIADMFNRIVVISRLTDASNEQIEIAEEEVQKLADLKEELVNSRQDLEKEQDEALAQKNELDHKVASLQEMIQENQVQLSALSKKESEENARIKKENEEVSISSSSTSNASETKQESTTNQQSTKKQESKKQSTKQPNKSSSTVKETTKKESKPAQTTGRTLRVQATGYSTQQPGLSTHTRMGIDLRVNPRVIAVDPSVIPLGSMVEVEGKGVYIAGDTGGAINGNIIDIHFSTVAEALQWGRRNITVRILD</sequence>
<keyword evidence="2" id="KW-0175">Coiled coil</keyword>
<dbReference type="STRING" id="1130080.SAMN04488113_13119"/>
<dbReference type="GO" id="GO:0019867">
    <property type="term" value="C:outer membrane"/>
    <property type="evidence" value="ECO:0007669"/>
    <property type="project" value="InterPro"/>
</dbReference>
<dbReference type="AlphaFoldDB" id="A0A1H6UIK7"/>
<dbReference type="InterPro" id="IPR057309">
    <property type="entry name" value="PcsB_CC"/>
</dbReference>
<dbReference type="PANTHER" id="PTHR39160:SF4">
    <property type="entry name" value="RESUSCITATION-PROMOTING FACTOR RPFB"/>
    <property type="match status" value="1"/>
</dbReference>